<dbReference type="AlphaFoldDB" id="A0AAD9VD11"/>
<dbReference type="Pfam" id="PF07534">
    <property type="entry name" value="TLD"/>
    <property type="match status" value="1"/>
</dbReference>
<organism evidence="2 3">
    <name type="scientific">Acropora cervicornis</name>
    <name type="common">Staghorn coral</name>
    <dbReference type="NCBI Taxonomy" id="6130"/>
    <lineage>
        <taxon>Eukaryota</taxon>
        <taxon>Metazoa</taxon>
        <taxon>Cnidaria</taxon>
        <taxon>Anthozoa</taxon>
        <taxon>Hexacorallia</taxon>
        <taxon>Scleractinia</taxon>
        <taxon>Astrocoeniina</taxon>
        <taxon>Acroporidae</taxon>
        <taxon>Acropora</taxon>
    </lineage>
</organism>
<comment type="caution">
    <text evidence="2">The sequence shown here is derived from an EMBL/GenBank/DDBJ whole genome shotgun (WGS) entry which is preliminary data.</text>
</comment>
<evidence type="ECO:0000313" key="3">
    <source>
        <dbReference type="Proteomes" id="UP001249851"/>
    </source>
</evidence>
<dbReference type="SMART" id="SM00225">
    <property type="entry name" value="BTB"/>
    <property type="match status" value="2"/>
</dbReference>
<dbReference type="Pfam" id="PF02214">
    <property type="entry name" value="BTB_2"/>
    <property type="match status" value="2"/>
</dbReference>
<dbReference type="GO" id="GO:0051260">
    <property type="term" value="P:protein homooligomerization"/>
    <property type="evidence" value="ECO:0007669"/>
    <property type="project" value="InterPro"/>
</dbReference>
<dbReference type="InterPro" id="IPR003131">
    <property type="entry name" value="T1-type_BTB"/>
</dbReference>
<dbReference type="InterPro" id="IPR006571">
    <property type="entry name" value="TLDc_dom"/>
</dbReference>
<keyword evidence="3" id="KW-1185">Reference proteome</keyword>
<dbReference type="EMBL" id="JARQWQ010000010">
    <property type="protein sequence ID" value="KAK2569435.1"/>
    <property type="molecule type" value="Genomic_DNA"/>
</dbReference>
<proteinExistence type="predicted"/>
<protein>
    <submittedName>
        <fullName evidence="2">BTB/POZ domain-containing protein KCTD21</fullName>
    </submittedName>
</protein>
<dbReference type="PANTHER" id="PTHR11145">
    <property type="entry name" value="BTB/POZ DOMAIN-CONTAINING ADAPTER FOR CUL3-MEDIATED RHOA DEGRADATION PROTEIN FAMILY MEMBER"/>
    <property type="match status" value="1"/>
</dbReference>
<dbReference type="Proteomes" id="UP001249851">
    <property type="component" value="Unassembled WGS sequence"/>
</dbReference>
<evidence type="ECO:0000259" key="1">
    <source>
        <dbReference type="PROSITE" id="PS50097"/>
    </source>
</evidence>
<dbReference type="Gene3D" id="3.30.710.10">
    <property type="entry name" value="Potassium Channel Kv1.1, Chain A"/>
    <property type="match status" value="2"/>
</dbReference>
<dbReference type="PANTHER" id="PTHR11145:SF8">
    <property type="entry name" value="RE57120P"/>
    <property type="match status" value="1"/>
</dbReference>
<name>A0AAD9VD11_ACRCE</name>
<feature type="domain" description="BTB" evidence="1">
    <location>
        <begin position="65"/>
        <end position="134"/>
    </location>
</feature>
<reference evidence="2" key="2">
    <citation type="journal article" date="2023" name="Science">
        <title>Genomic signatures of disease resistance in endangered staghorn corals.</title>
        <authorList>
            <person name="Vollmer S.V."/>
            <person name="Selwyn J.D."/>
            <person name="Despard B.A."/>
            <person name="Roesel C.L."/>
        </authorList>
    </citation>
    <scope>NUCLEOTIDE SEQUENCE</scope>
    <source>
        <strain evidence="2">K2</strain>
    </source>
</reference>
<dbReference type="InterPro" id="IPR011333">
    <property type="entry name" value="SKP1/BTB/POZ_sf"/>
</dbReference>
<dbReference type="InterPro" id="IPR000210">
    <property type="entry name" value="BTB/POZ_dom"/>
</dbReference>
<dbReference type="SUPFAM" id="SSF54695">
    <property type="entry name" value="POZ domain"/>
    <property type="match status" value="2"/>
</dbReference>
<reference evidence="2" key="1">
    <citation type="journal article" date="2023" name="G3 (Bethesda)">
        <title>Whole genome assembly and annotation of the endangered Caribbean coral Acropora cervicornis.</title>
        <authorList>
            <person name="Selwyn J.D."/>
            <person name="Vollmer S.V."/>
        </authorList>
    </citation>
    <scope>NUCLEOTIDE SEQUENCE</scope>
    <source>
        <strain evidence="2">K2</strain>
    </source>
</reference>
<evidence type="ECO:0000313" key="2">
    <source>
        <dbReference type="EMBL" id="KAK2569435.1"/>
    </source>
</evidence>
<accession>A0AAD9VD11</accession>
<sequence length="606" mass="68707">MAQEKIKESNAEPDIYSEVEEHLAKINLHLKEVCDIVKRETSRLRKEKEAFGSLAKKLEHVHFSNTLKLNIGGQLFTTSLETMKKDPGSMFHAMFSERFDTKPAEDGSYFIDRDATHFRVILQYLRTGELVVPDDKIIRKELLTEAEFYQIQGMIDELRSHPFEESNILSSAQRNTLIDWLKPLWPAVYKEDPNSFLFSLSNPSGLNSKKMSLLPRKMNQAICCCSTYGPSFGAGPDLQIPSNPNNSNTCCAWLSNSYQLPAGQKASIFLTGNETFNLTELEIKEPNEELVIDVEDEEDLAEINDHIKEVFRLLKRKTSRLRKEKEAFASVAKKLEHVHFSKTLKLNIGGQLFTTSLETMRNDAGSMFHAMFSGRFDTKPAEDGSYFIDRDGTHFRYILNYFRTAQLVVPEDKIVRKELLNEAEFYQVEGIIDILRSHPFEESNILSRAQRHTLIDWLKGSLTSASHNYVLIYRASRDGWAASSFHQRCDLKGPTVTVARTLPTADYKRDPNAFLFSLSNPSGLNSTKMSLLPEKMDQAIHCCSNYGPTFGAGPDLRIANNPNSNSACSARLSNCYQLPAGQKANTFFTGAETFNLTELEVFSFEK</sequence>
<dbReference type="InterPro" id="IPR045068">
    <property type="entry name" value="BACURD1-3"/>
</dbReference>
<gene>
    <name evidence="2" type="ORF">P5673_006363</name>
</gene>
<dbReference type="PROSITE" id="PS50097">
    <property type="entry name" value="BTB"/>
    <property type="match status" value="1"/>
</dbReference>